<evidence type="ECO:0000313" key="14">
    <source>
        <dbReference type="Proteomes" id="UP000654345"/>
    </source>
</evidence>
<keyword evidence="4" id="KW-0493">Microtubule</keyword>
<evidence type="ECO:0000256" key="2">
    <source>
        <dbReference type="ARBA" id="ARBA00009622"/>
    </source>
</evidence>
<dbReference type="InterPro" id="IPR027417">
    <property type="entry name" value="P-loop_NTPase"/>
</dbReference>
<dbReference type="SUPFAM" id="SSF48452">
    <property type="entry name" value="TPR-like"/>
    <property type="match status" value="1"/>
</dbReference>
<dbReference type="Pfam" id="PF13374">
    <property type="entry name" value="TPR_10"/>
    <property type="match status" value="2"/>
</dbReference>
<comment type="similarity">
    <text evidence="2">Belongs to the kinesin light chain family.</text>
</comment>
<proteinExistence type="inferred from homology"/>
<dbReference type="InterPro" id="IPR019734">
    <property type="entry name" value="TPR_rpt"/>
</dbReference>
<accession>A0ABQ3UI10</accession>
<dbReference type="Proteomes" id="UP000654345">
    <property type="component" value="Unassembled WGS sequence"/>
</dbReference>
<dbReference type="InterPro" id="IPR011990">
    <property type="entry name" value="TPR-like_helical_dom_sf"/>
</dbReference>
<keyword evidence="14" id="KW-1185">Reference proteome</keyword>
<dbReference type="PANTHER" id="PTHR45783:SF3">
    <property type="entry name" value="KINESIN LIGHT CHAIN"/>
    <property type="match status" value="1"/>
</dbReference>
<keyword evidence="9" id="KW-0206">Cytoskeleton</keyword>
<dbReference type="InterPro" id="IPR002151">
    <property type="entry name" value="Kinesin_light"/>
</dbReference>
<dbReference type="InterPro" id="IPR056681">
    <property type="entry name" value="DUF7779"/>
</dbReference>
<dbReference type="RefSeq" id="WP_201369004.1">
    <property type="nucleotide sequence ID" value="NZ_BNJG01000001.1"/>
</dbReference>
<evidence type="ECO:0000256" key="10">
    <source>
        <dbReference type="PROSITE-ProRule" id="PRU00339"/>
    </source>
</evidence>
<feature type="repeat" description="TPR" evidence="10">
    <location>
        <begin position="500"/>
        <end position="533"/>
    </location>
</feature>
<evidence type="ECO:0000256" key="3">
    <source>
        <dbReference type="ARBA" id="ARBA00022490"/>
    </source>
</evidence>
<evidence type="ECO:0000256" key="4">
    <source>
        <dbReference type="ARBA" id="ARBA00022701"/>
    </source>
</evidence>
<evidence type="ECO:0000259" key="12">
    <source>
        <dbReference type="Pfam" id="PF25000"/>
    </source>
</evidence>
<evidence type="ECO:0000256" key="6">
    <source>
        <dbReference type="ARBA" id="ARBA00022803"/>
    </source>
</evidence>
<dbReference type="PRINTS" id="PR00381">
    <property type="entry name" value="KINESINLIGHT"/>
</dbReference>
<feature type="repeat" description="TPR" evidence="10">
    <location>
        <begin position="584"/>
        <end position="617"/>
    </location>
</feature>
<dbReference type="Pfam" id="PF25000">
    <property type="entry name" value="DUF7779"/>
    <property type="match status" value="1"/>
</dbReference>
<dbReference type="SUPFAM" id="SSF52540">
    <property type="entry name" value="P-loop containing nucleoside triphosphate hydrolases"/>
    <property type="match status" value="1"/>
</dbReference>
<evidence type="ECO:0000256" key="1">
    <source>
        <dbReference type="ARBA" id="ARBA00004245"/>
    </source>
</evidence>
<evidence type="ECO:0000256" key="5">
    <source>
        <dbReference type="ARBA" id="ARBA00022737"/>
    </source>
</evidence>
<keyword evidence="6 10" id="KW-0802">TPR repeat</keyword>
<feature type="compositionally biased region" description="Basic residues" evidence="11">
    <location>
        <begin position="740"/>
        <end position="754"/>
    </location>
</feature>
<dbReference type="PROSITE" id="PS50293">
    <property type="entry name" value="TPR_REGION"/>
    <property type="match status" value="1"/>
</dbReference>
<organism evidence="13 14">
    <name type="scientific">Ktedonobacter robiniae</name>
    <dbReference type="NCBI Taxonomy" id="2778365"/>
    <lineage>
        <taxon>Bacteria</taxon>
        <taxon>Bacillati</taxon>
        <taxon>Chloroflexota</taxon>
        <taxon>Ktedonobacteria</taxon>
        <taxon>Ktedonobacterales</taxon>
        <taxon>Ktedonobacteraceae</taxon>
        <taxon>Ktedonobacter</taxon>
    </lineage>
</organism>
<feature type="repeat" description="TPR" evidence="10">
    <location>
        <begin position="668"/>
        <end position="701"/>
    </location>
</feature>
<feature type="region of interest" description="Disordered" evidence="11">
    <location>
        <begin position="728"/>
        <end position="754"/>
    </location>
</feature>
<protein>
    <recommendedName>
        <fullName evidence="12">DUF7779 domain-containing protein</fullName>
    </recommendedName>
</protein>
<feature type="repeat" description="TPR" evidence="10">
    <location>
        <begin position="542"/>
        <end position="575"/>
    </location>
</feature>
<dbReference type="SMART" id="SM00028">
    <property type="entry name" value="TPR"/>
    <property type="match status" value="6"/>
</dbReference>
<dbReference type="Pfam" id="PF13424">
    <property type="entry name" value="TPR_12"/>
    <property type="match status" value="2"/>
</dbReference>
<keyword evidence="3" id="KW-0963">Cytoplasm</keyword>
<feature type="domain" description="DUF7779" evidence="12">
    <location>
        <begin position="302"/>
        <end position="383"/>
    </location>
</feature>
<keyword evidence="7" id="KW-0175">Coiled coil</keyword>
<feature type="repeat" description="TPR" evidence="10">
    <location>
        <begin position="458"/>
        <end position="491"/>
    </location>
</feature>
<evidence type="ECO:0000313" key="13">
    <source>
        <dbReference type="EMBL" id="GHO52060.1"/>
    </source>
</evidence>
<evidence type="ECO:0000256" key="11">
    <source>
        <dbReference type="SAM" id="MobiDB-lite"/>
    </source>
</evidence>
<dbReference type="PANTHER" id="PTHR45783">
    <property type="entry name" value="KINESIN LIGHT CHAIN"/>
    <property type="match status" value="1"/>
</dbReference>
<evidence type="ECO:0000256" key="7">
    <source>
        <dbReference type="ARBA" id="ARBA00023054"/>
    </source>
</evidence>
<evidence type="ECO:0000256" key="9">
    <source>
        <dbReference type="ARBA" id="ARBA00023212"/>
    </source>
</evidence>
<comment type="subcellular location">
    <subcellularLocation>
        <location evidence="1">Cytoplasm</location>
        <location evidence="1">Cytoskeleton</location>
    </subcellularLocation>
</comment>
<sequence>MDDGSTYNIENDGLMQGSIFGGRNHNITQNFYPSDSKSTPPERAWNVPYQRNSYFTGREDLLACLHEQLHAGQDIALSQAISGLGGVGKTQLAVEYAYRYRQEYRYILWARAESEESLISSYVALAHLLNLPQKDAQDQHISVQALKHWLQNNGGWLLILDNADEPKVLSPYIPASPQGHCLYTTRASTLGRLAHCLPVESFPDEQGALFLLRRAQLLAPDAPLEQAPEHERELALQITRALGGLPLALDQAGAYIEEVQTTLSAYWQIYQQRRSELLKRRGLSVDYPESVATTWSLSFEQVEQLNPAAAELLRFCAFLAPDDIPEELLLKIGSRLGPPLASLVSQPVRFNEAIGVLMRYSFVKRDQAHSLLSMHRLVQIILREGPGGEVSLSSRLLRHRVSPVSQDKHWMKRIIQGVYVFLPRPYFPYWTLYERWLPHILVCTDWLKQGKIETLEVAIVLNNAGMYLKERGRYKEAEPLYKRALAITEKKLGAKNPNTAVLLNNIAVLYMRQGKYREAEPLYKQVLAIYEKELGVEHPEIAVSLHNLANLYKDQGRYEEAEASYKRALAIWEKTLGNNDHYTAVGLNDLGGLYKDQGKYVEAESLLQQALAIREKELGAEHPDTACTLNNLGVLYKGQGRYEEAESLLQQALAIREKELGAEHPDTAEILYHLALLYQDQGKYENAEPLYERALTIWERELGTEHPHTRTARASYVALLLAMRQNATSEQALPREKLRGKQKKKVRQRENRKR</sequence>
<dbReference type="Gene3D" id="3.40.50.300">
    <property type="entry name" value="P-loop containing nucleotide triphosphate hydrolases"/>
    <property type="match status" value="1"/>
</dbReference>
<name>A0ABQ3UI10_9CHLR</name>
<reference evidence="13 14" key="1">
    <citation type="journal article" date="2021" name="Int. J. Syst. Evol. Microbiol.">
        <title>Reticulibacter mediterranei gen. nov., sp. nov., within the new family Reticulibacteraceae fam. nov., and Ktedonospora formicarum gen. nov., sp. nov., Ktedonobacter robiniae sp. nov., Dictyobacter formicarum sp. nov. and Dictyobacter arantiisoli sp. nov., belonging to the class Ktedonobacteria.</title>
        <authorList>
            <person name="Yabe S."/>
            <person name="Zheng Y."/>
            <person name="Wang C.M."/>
            <person name="Sakai Y."/>
            <person name="Abe K."/>
            <person name="Yokota A."/>
            <person name="Donadio S."/>
            <person name="Cavaletti L."/>
            <person name="Monciardini P."/>
        </authorList>
    </citation>
    <scope>NUCLEOTIDE SEQUENCE [LARGE SCALE GENOMIC DNA]</scope>
    <source>
        <strain evidence="13 14">SOSP1-30</strain>
    </source>
</reference>
<gene>
    <name evidence="13" type="ORF">KSB_05350</name>
</gene>
<dbReference type="Gene3D" id="1.25.40.10">
    <property type="entry name" value="Tetratricopeptide repeat domain"/>
    <property type="match status" value="2"/>
</dbReference>
<dbReference type="EMBL" id="BNJG01000001">
    <property type="protein sequence ID" value="GHO52060.1"/>
    <property type="molecule type" value="Genomic_DNA"/>
</dbReference>
<feature type="repeat" description="TPR" evidence="10">
    <location>
        <begin position="626"/>
        <end position="659"/>
    </location>
</feature>
<keyword evidence="5" id="KW-0677">Repeat</keyword>
<keyword evidence="8" id="KW-0505">Motor protein</keyword>
<evidence type="ECO:0000256" key="8">
    <source>
        <dbReference type="ARBA" id="ARBA00023175"/>
    </source>
</evidence>
<dbReference type="PROSITE" id="PS50005">
    <property type="entry name" value="TPR"/>
    <property type="match status" value="6"/>
</dbReference>
<comment type="caution">
    <text evidence="13">The sequence shown here is derived from an EMBL/GenBank/DDBJ whole genome shotgun (WGS) entry which is preliminary data.</text>
</comment>